<keyword evidence="1" id="KW-0175">Coiled coil</keyword>
<comment type="caution">
    <text evidence="4">The sequence shown here is derived from an EMBL/GenBank/DDBJ whole genome shotgun (WGS) entry which is preliminary data.</text>
</comment>
<dbReference type="SUPFAM" id="SSF109604">
    <property type="entry name" value="HD-domain/PDEase-like"/>
    <property type="match status" value="1"/>
</dbReference>
<feature type="compositionally biased region" description="Polar residues" evidence="2">
    <location>
        <begin position="19"/>
        <end position="28"/>
    </location>
</feature>
<protein>
    <submittedName>
        <fullName evidence="4">Uncharacterized protein</fullName>
    </submittedName>
</protein>
<name>A0A7J6L1T0_PERCH</name>
<evidence type="ECO:0000256" key="2">
    <source>
        <dbReference type="SAM" id="MobiDB-lite"/>
    </source>
</evidence>
<proteinExistence type="predicted"/>
<feature type="chain" id="PRO_5029803127" evidence="3">
    <location>
        <begin position="21"/>
        <end position="417"/>
    </location>
</feature>
<accession>A0A7J6L1T0</accession>
<dbReference type="AlphaFoldDB" id="A0A7J6L1T0"/>
<gene>
    <name evidence="4" type="ORF">FOL47_010865</name>
</gene>
<feature type="region of interest" description="Disordered" evidence="2">
    <location>
        <begin position="19"/>
        <end position="40"/>
    </location>
</feature>
<evidence type="ECO:0000256" key="3">
    <source>
        <dbReference type="SAM" id="SignalP"/>
    </source>
</evidence>
<dbReference type="Proteomes" id="UP000591131">
    <property type="component" value="Unassembled WGS sequence"/>
</dbReference>
<keyword evidence="3" id="KW-0732">Signal</keyword>
<evidence type="ECO:0000313" key="4">
    <source>
        <dbReference type="EMBL" id="KAF4652741.1"/>
    </source>
</evidence>
<organism evidence="4 5">
    <name type="scientific">Perkinsus chesapeaki</name>
    <name type="common">Clam parasite</name>
    <name type="synonym">Perkinsus andrewsi</name>
    <dbReference type="NCBI Taxonomy" id="330153"/>
    <lineage>
        <taxon>Eukaryota</taxon>
        <taxon>Sar</taxon>
        <taxon>Alveolata</taxon>
        <taxon>Perkinsozoa</taxon>
        <taxon>Perkinsea</taxon>
        <taxon>Perkinsida</taxon>
        <taxon>Perkinsidae</taxon>
        <taxon>Perkinsus</taxon>
    </lineage>
</organism>
<reference evidence="4 5" key="1">
    <citation type="submission" date="2020-04" db="EMBL/GenBank/DDBJ databases">
        <title>Perkinsus chesapeaki whole genome sequence.</title>
        <authorList>
            <person name="Bogema D.R."/>
        </authorList>
    </citation>
    <scope>NUCLEOTIDE SEQUENCE [LARGE SCALE GENOMIC DNA]</scope>
    <source>
        <strain evidence="4">ATCC PRA-425</strain>
    </source>
</reference>
<keyword evidence="5" id="KW-1185">Reference proteome</keyword>
<evidence type="ECO:0000313" key="5">
    <source>
        <dbReference type="Proteomes" id="UP000591131"/>
    </source>
</evidence>
<feature type="signal peptide" evidence="3">
    <location>
        <begin position="1"/>
        <end position="20"/>
    </location>
</feature>
<feature type="coiled-coil region" evidence="1">
    <location>
        <begin position="372"/>
        <end position="399"/>
    </location>
</feature>
<evidence type="ECO:0000256" key="1">
    <source>
        <dbReference type="SAM" id="Coils"/>
    </source>
</evidence>
<sequence length="417" mass="46013">MLLSQSCLLLIHAIATSSLSKSPENDSGNHLPLAQWSPRTPSENADRWIESAVMAFEAGDSPAAVSILQEAARMGSLKAFTELALIVDPWQNHQLIPLAAYVDSSFRDQQSYHDECALCVICGAYCRAQVAPDGLLNSAGLGSSSRGSMITQAFPPGTLYLLLGILHDVGKTLSLTGEDDAYVDGSNLILSCPFEHAGLDACVVTYSHDEFGYQKFLECCPGVDLPEEFLYGVRYHSLHSVDPKWLSEKDVSNFAWLFDDFTVYDHEENPSADKAPLVPQIEGVAQANGEKSPRSVGIKQKIRDLQRSVETEVMTARKELAVLRNQEIANAEREKSGGACLSEEELQLIDKVKKDVLKGCDHFFDKLEDSFMKNQRVENKRLLAQVEQLKSDNTSLQLMAVELSRSISLLEEETKAL</sequence>
<dbReference type="EMBL" id="JAAPAO010000889">
    <property type="protein sequence ID" value="KAF4652741.1"/>
    <property type="molecule type" value="Genomic_DNA"/>
</dbReference>